<reference evidence="2 4" key="1">
    <citation type="submission" date="2020-03" db="EMBL/GenBank/DDBJ databases">
        <title>Soil Listeria distribution.</title>
        <authorList>
            <person name="Liao J."/>
            <person name="Wiedmann M."/>
        </authorList>
    </citation>
    <scope>NUCLEOTIDE SEQUENCE [LARGE SCALE GENOMIC DNA]</scope>
    <source>
        <strain evidence="2 4">FSL L7-1547</strain>
    </source>
</reference>
<dbReference type="RefSeq" id="WP_185416929.1">
    <property type="nucleotide sequence ID" value="NZ_JAASTX010000004.1"/>
</dbReference>
<accession>A0A7X0XC80</accession>
<evidence type="ECO:0000256" key="1">
    <source>
        <dbReference type="SAM" id="MobiDB-lite"/>
    </source>
</evidence>
<dbReference type="EMBL" id="JAASTX010000004">
    <property type="protein sequence ID" value="MBC1491079.1"/>
    <property type="molecule type" value="Genomic_DNA"/>
</dbReference>
<sequence>MPKKSLKEKNRQTSKTKSSKKGLRFPWKKRGFGKGDIAGRVFEGERGFSDPFGYKKEDAYLFVGQKKVVSVFDVLIQYGSNSPAPIGWLLQLIPKEEISSGRVIFVQRQKGMEKEKEMSVIEKDIETNIVTMDSSGDGRSAKQRAQNASRIQDMALSGQLSGEGDTIIDSDIRLVIKAKTAQKVEETIVALKKNYKHHDVKGIVLVRRTGIQLKEMNNLFSEVTADAWHASDMNSVAAGRLFLPSSGFSDPQGTYVGTDVSALLSNNPAIIDFKGINNAIIFMGGVSAFGSIGGKEGGGLFLNGGSAVAHVISEANYLSGKRIHHIMLSEFGYRAPDSLHFDMSKEAINPLEVFGTPETVSRDATANFNKATTMMLLLGNTVNEQRYAELEVELKSVLINWFISTANNSGMYTRDPEHEPNRAKRILATANHTNYPTPFDFLPALQTNVARRAKEGERARGLADYLYTSMKTTFSEYPNIFHKTTTLPDVFRATDRNIYYDMSKLLDSKNVAGAVFLNVLAYVTNRALEGEQIVIHGLDHIDIPVKHLLAYKERMDKKKIGLITVFERSENAVNPSTFSSFTDRMSRQDAVVLGGITEKELQYINESWRQPLPNQIAQYLLQGNNGLLYFYRKKDRMGALINTHLIL</sequence>
<feature type="compositionally biased region" description="Basic and acidic residues" evidence="1">
    <location>
        <begin position="1"/>
        <end position="11"/>
    </location>
</feature>
<protein>
    <submittedName>
        <fullName evidence="2">Uncharacterized protein</fullName>
    </submittedName>
</protein>
<feature type="compositionally biased region" description="Basic residues" evidence="1">
    <location>
        <begin position="12"/>
        <end position="22"/>
    </location>
</feature>
<evidence type="ECO:0000313" key="3">
    <source>
        <dbReference type="EMBL" id="MBC1491079.1"/>
    </source>
</evidence>
<proteinExistence type="predicted"/>
<name>A0A7X0XC80_9LIST</name>
<evidence type="ECO:0000313" key="2">
    <source>
        <dbReference type="EMBL" id="MBC1491006.1"/>
    </source>
</evidence>
<comment type="caution">
    <text evidence="2">The sequence shown here is derived from an EMBL/GenBank/DDBJ whole genome shotgun (WGS) entry which is preliminary data.</text>
</comment>
<dbReference type="AlphaFoldDB" id="A0A7X0XC80"/>
<feature type="region of interest" description="Disordered" evidence="1">
    <location>
        <begin position="1"/>
        <end position="22"/>
    </location>
</feature>
<organism evidence="2 4">
    <name type="scientific">Listeria booriae</name>
    <dbReference type="NCBI Taxonomy" id="1552123"/>
    <lineage>
        <taxon>Bacteria</taxon>
        <taxon>Bacillati</taxon>
        <taxon>Bacillota</taxon>
        <taxon>Bacilli</taxon>
        <taxon>Bacillales</taxon>
        <taxon>Listeriaceae</taxon>
        <taxon>Listeria</taxon>
    </lineage>
</organism>
<dbReference type="EMBL" id="JAASTX010000004">
    <property type="protein sequence ID" value="MBC1491006.1"/>
    <property type="molecule type" value="Genomic_DNA"/>
</dbReference>
<gene>
    <name evidence="2" type="ORF">HCI99_04125</name>
    <name evidence="3" type="ORF">HCI99_04510</name>
</gene>
<evidence type="ECO:0000313" key="4">
    <source>
        <dbReference type="Proteomes" id="UP000533953"/>
    </source>
</evidence>
<dbReference type="Proteomes" id="UP000533953">
    <property type="component" value="Unassembled WGS sequence"/>
</dbReference>